<dbReference type="RefSeq" id="WP_047267741.1">
    <property type="nucleotide sequence ID" value="NZ_FQUI01000001.1"/>
</dbReference>
<protein>
    <recommendedName>
        <fullName evidence="3">Outer membrane protein beta-barrel domain-containing protein</fullName>
    </recommendedName>
</protein>
<organism evidence="1 2">
    <name type="scientific">Marinitoga hydrogenitolerans (strain DSM 16785 / JCM 12826 / AT1271)</name>
    <dbReference type="NCBI Taxonomy" id="1122195"/>
    <lineage>
        <taxon>Bacteria</taxon>
        <taxon>Thermotogati</taxon>
        <taxon>Thermotogota</taxon>
        <taxon>Thermotogae</taxon>
        <taxon>Petrotogales</taxon>
        <taxon>Petrotogaceae</taxon>
        <taxon>Marinitoga</taxon>
    </lineage>
</organism>
<dbReference type="STRING" id="1122195.SAMN02745164_00092"/>
<evidence type="ECO:0008006" key="3">
    <source>
        <dbReference type="Google" id="ProtNLM"/>
    </source>
</evidence>
<dbReference type="OrthoDB" id="48457at2"/>
<gene>
    <name evidence="1" type="ORF">SAMN02745164_00092</name>
</gene>
<evidence type="ECO:0000313" key="2">
    <source>
        <dbReference type="Proteomes" id="UP000184334"/>
    </source>
</evidence>
<accession>A0A1M4S6R9</accession>
<sequence length="213" mass="23747">MKKMILIFTLVFSVSIFSINFGGGGYILNYIPKDQVKQINPLKDYLSFDELILQGGGGFGIIPGGSYFGGEGYSGETTNGNYKLYVSQGYFTFGKQINLNIINIDVGIGLGGGETIVSKKVDESRNGKSIDDIVNNIDSVPYVVQLKREEVSISPRAKIYLNLMEFLSVVIEGKFTYNYSPENWKIEGEYQITDNVPNYNYYYSFGAGIIWGF</sequence>
<dbReference type="AlphaFoldDB" id="A0A1M4S6R9"/>
<dbReference type="Proteomes" id="UP000184334">
    <property type="component" value="Unassembled WGS sequence"/>
</dbReference>
<evidence type="ECO:0000313" key="1">
    <source>
        <dbReference type="EMBL" id="SHE27906.1"/>
    </source>
</evidence>
<proteinExistence type="predicted"/>
<comment type="caution">
    <text evidence="1">The sequence shown here is derived from an EMBL/GenBank/DDBJ whole genome shotgun (WGS) entry which is preliminary data.</text>
</comment>
<dbReference type="EMBL" id="FQUI01000001">
    <property type="protein sequence ID" value="SHE27906.1"/>
    <property type="molecule type" value="Genomic_DNA"/>
</dbReference>
<reference evidence="1" key="1">
    <citation type="submission" date="2016-11" db="EMBL/GenBank/DDBJ databases">
        <authorList>
            <person name="Varghese N."/>
            <person name="Submissions S."/>
        </authorList>
    </citation>
    <scope>NUCLEOTIDE SEQUENCE [LARGE SCALE GENOMIC DNA]</scope>
    <source>
        <strain evidence="1">DSM 16785</strain>
    </source>
</reference>
<keyword evidence="2" id="KW-1185">Reference proteome</keyword>
<name>A0A1M4S6R9_MARH1</name>